<feature type="domain" description="WSC" evidence="3">
    <location>
        <begin position="838"/>
        <end position="929"/>
    </location>
</feature>
<keyword evidence="2" id="KW-0732">Signal</keyword>
<name>A0A9P4IS95_9PEZI</name>
<dbReference type="Proteomes" id="UP000799439">
    <property type="component" value="Unassembled WGS sequence"/>
</dbReference>
<proteinExistence type="predicted"/>
<evidence type="ECO:0000313" key="5">
    <source>
        <dbReference type="Proteomes" id="UP000799439"/>
    </source>
</evidence>
<sequence>MKLTNILLPLLPLVTAQQFAGDVIPNTMPGVPGAEITYFKVSDPAGKNNNLTLINYSSLSNSQRLDPSQVQRVVIIIHGLQRDPGTYMSNMLSALAQTTTANPGVNFSNVQIVCPYFPNGDDKGVGYPWTAGLKPGRGSTSNALVWPGSQWSAGGNTQYPYGSTPISSYSAVDQLVQYFDNRSLYPNVKQIVVGGHSLGGQFVNRYGEVGIPLTTNSPITYWVANPNSWAWMSTSRPLDTSSCPTYDSWREGYTNFTQYPMTYQTSLVASGRSAVLANWNSKSKAFVRGTQDLGDDSSTCAPFTTGINRNERFFNFIKAFPPVCTNPSKGQCDTVDYVNAGHDAGAIMASPAGQARLFLDNWSGNGSRAYDFGYPRLAAGDDPFPDPSMNGSFTSTNHNLYAGNMTYAGCWSDNVNNLRTLPIVAYESANNTIEACTTYCANAGYSIAGVEYSSQCFCGNALAARSGQTVDNGCSMACSGNSSEICGDSNRLSVFSNGTPKQVAIAGTPEVIGNYSSLYCYTEATTGRALSGNSYSDANLTLESCAAFCNGYQYFGTEYSTQCFCGSSLNAGAVIAASGDCSMPCGGNAAELCGGPNRLTVYQLTAGAPVSVITQAATSTAAATTTTAAITTTTTSVATPTASISCPNSNNTIYTAANGGTFLIECGVDHAAGDMGSTSTNTFADCVEYCAKTQGCVDVSLSGVACYLKSSVGAPVNNGVWGARLVTLATSSAFSTAATSAASSSSITGTAVAAFVSPTVTSTSTSSSAALTISTTVPAPATTTTTTTSTTTTTTTTTTSAAPTTTITTTTTTTPNPTTMVTSTTNVVSSTSATIAPGVTAFGCVVDSTGSRALPVQAYSNSTNTPQQCALACRALGYKYAGTEYTSECWCGNSLPASNAASSDCSMTCAGDKTQLCGGPNRLSVTVDNTWKQTFFVTTSYQTWNLMSCYSDSSSRTLGTGIGVVGGANNMTSANCLSACASAGYKYCGTEYYKECWASNTLPDVTHALSGDPLTQGCNYPCTGNSTEACGGANRILVYVNNGTTTN</sequence>
<evidence type="ECO:0000313" key="4">
    <source>
        <dbReference type="EMBL" id="KAF2148756.1"/>
    </source>
</evidence>
<dbReference type="SMART" id="SM00321">
    <property type="entry name" value="WSC"/>
    <property type="match status" value="4"/>
</dbReference>
<protein>
    <submittedName>
        <fullName evidence="4">WSC-domain-containing protein</fullName>
    </submittedName>
</protein>
<dbReference type="PROSITE" id="PS51212">
    <property type="entry name" value="WSC"/>
    <property type="match status" value="4"/>
</dbReference>
<dbReference type="InterPro" id="IPR029058">
    <property type="entry name" value="AB_hydrolase_fold"/>
</dbReference>
<dbReference type="Gene3D" id="3.40.50.1820">
    <property type="entry name" value="alpha/beta hydrolase"/>
    <property type="match status" value="1"/>
</dbReference>
<feature type="signal peptide" evidence="2">
    <location>
        <begin position="1"/>
        <end position="16"/>
    </location>
</feature>
<dbReference type="InterPro" id="IPR002889">
    <property type="entry name" value="WSC_carb-bd"/>
</dbReference>
<feature type="domain" description="WSC" evidence="3">
    <location>
        <begin position="514"/>
        <end position="605"/>
    </location>
</feature>
<feature type="region of interest" description="Disordered" evidence="1">
    <location>
        <begin position="781"/>
        <end position="818"/>
    </location>
</feature>
<evidence type="ECO:0000256" key="1">
    <source>
        <dbReference type="SAM" id="MobiDB-lite"/>
    </source>
</evidence>
<feature type="domain" description="WSC" evidence="3">
    <location>
        <begin position="943"/>
        <end position="1042"/>
    </location>
</feature>
<feature type="domain" description="WSC" evidence="3">
    <location>
        <begin position="404"/>
        <end position="498"/>
    </location>
</feature>
<dbReference type="Pfam" id="PF01822">
    <property type="entry name" value="WSC"/>
    <property type="match status" value="4"/>
</dbReference>
<feature type="chain" id="PRO_5040413320" evidence="2">
    <location>
        <begin position="17"/>
        <end position="1047"/>
    </location>
</feature>
<gene>
    <name evidence="4" type="ORF">K461DRAFT_261526</name>
</gene>
<organism evidence="4 5">
    <name type="scientific">Myriangium duriaei CBS 260.36</name>
    <dbReference type="NCBI Taxonomy" id="1168546"/>
    <lineage>
        <taxon>Eukaryota</taxon>
        <taxon>Fungi</taxon>
        <taxon>Dikarya</taxon>
        <taxon>Ascomycota</taxon>
        <taxon>Pezizomycotina</taxon>
        <taxon>Dothideomycetes</taxon>
        <taxon>Dothideomycetidae</taxon>
        <taxon>Myriangiales</taxon>
        <taxon>Myriangiaceae</taxon>
        <taxon>Myriangium</taxon>
    </lineage>
</organism>
<reference evidence="4" key="1">
    <citation type="journal article" date="2020" name="Stud. Mycol.">
        <title>101 Dothideomycetes genomes: a test case for predicting lifestyles and emergence of pathogens.</title>
        <authorList>
            <person name="Haridas S."/>
            <person name="Albert R."/>
            <person name="Binder M."/>
            <person name="Bloem J."/>
            <person name="Labutti K."/>
            <person name="Salamov A."/>
            <person name="Andreopoulos B."/>
            <person name="Baker S."/>
            <person name="Barry K."/>
            <person name="Bills G."/>
            <person name="Bluhm B."/>
            <person name="Cannon C."/>
            <person name="Castanera R."/>
            <person name="Culley D."/>
            <person name="Daum C."/>
            <person name="Ezra D."/>
            <person name="Gonzalez J."/>
            <person name="Henrissat B."/>
            <person name="Kuo A."/>
            <person name="Liang C."/>
            <person name="Lipzen A."/>
            <person name="Lutzoni F."/>
            <person name="Magnuson J."/>
            <person name="Mondo S."/>
            <person name="Nolan M."/>
            <person name="Ohm R."/>
            <person name="Pangilinan J."/>
            <person name="Park H.-J."/>
            <person name="Ramirez L."/>
            <person name="Alfaro M."/>
            <person name="Sun H."/>
            <person name="Tritt A."/>
            <person name="Yoshinaga Y."/>
            <person name="Zwiers L.-H."/>
            <person name="Turgeon B."/>
            <person name="Goodwin S."/>
            <person name="Spatafora J."/>
            <person name="Crous P."/>
            <person name="Grigoriev I."/>
        </authorList>
    </citation>
    <scope>NUCLEOTIDE SEQUENCE</scope>
    <source>
        <strain evidence="4">CBS 260.36</strain>
    </source>
</reference>
<dbReference type="OrthoDB" id="2019572at2759"/>
<dbReference type="PANTHER" id="PTHR35560:SF3">
    <property type="entry name" value="PEPTIDASE S9 PROLYL OLIGOPEPTIDASE CATALYTIC DOMAIN-CONTAINING PROTEIN"/>
    <property type="match status" value="1"/>
</dbReference>
<evidence type="ECO:0000259" key="3">
    <source>
        <dbReference type="PROSITE" id="PS51212"/>
    </source>
</evidence>
<comment type="caution">
    <text evidence="4">The sequence shown here is derived from an EMBL/GenBank/DDBJ whole genome shotgun (WGS) entry which is preliminary data.</text>
</comment>
<dbReference type="AlphaFoldDB" id="A0A9P4IS95"/>
<keyword evidence="5" id="KW-1185">Reference proteome</keyword>
<dbReference type="EMBL" id="ML996092">
    <property type="protein sequence ID" value="KAF2148756.1"/>
    <property type="molecule type" value="Genomic_DNA"/>
</dbReference>
<accession>A0A9P4IS95</accession>
<dbReference type="PANTHER" id="PTHR35560">
    <property type="entry name" value="BLL0132 PROTEIN"/>
    <property type="match status" value="1"/>
</dbReference>
<evidence type="ECO:0000256" key="2">
    <source>
        <dbReference type="SAM" id="SignalP"/>
    </source>
</evidence>
<dbReference type="SUPFAM" id="SSF53474">
    <property type="entry name" value="alpha/beta-Hydrolases"/>
    <property type="match status" value="1"/>
</dbReference>